<evidence type="ECO:0000256" key="1">
    <source>
        <dbReference type="ARBA" id="ARBA00006739"/>
    </source>
</evidence>
<proteinExistence type="inferred from homology"/>
<keyword evidence="4" id="KW-1133">Transmembrane helix</keyword>
<evidence type="ECO:0000256" key="2">
    <source>
        <dbReference type="ARBA" id="ARBA00022676"/>
    </source>
</evidence>
<keyword evidence="3 6" id="KW-0808">Transferase</keyword>
<comment type="similarity">
    <text evidence="1">Belongs to the glycosyltransferase 2 family.</text>
</comment>
<dbReference type="InterPro" id="IPR029044">
    <property type="entry name" value="Nucleotide-diphossugar_trans"/>
</dbReference>
<feature type="transmembrane region" description="Helical" evidence="4">
    <location>
        <begin position="334"/>
        <end position="355"/>
    </location>
</feature>
<dbReference type="AlphaFoldDB" id="A0A9X1RIV4"/>
<dbReference type="Pfam" id="PF00535">
    <property type="entry name" value="Glycos_transf_2"/>
    <property type="match status" value="1"/>
</dbReference>
<reference evidence="6" key="1">
    <citation type="submission" date="2022-01" db="EMBL/GenBank/DDBJ databases">
        <title>Genome sequnece data of strain Bradyrhizobium sp. nov.</title>
        <authorList>
            <person name="Zhang J."/>
        </authorList>
    </citation>
    <scope>NUCLEOTIDE SEQUENCE</scope>
    <source>
        <strain evidence="6">WYCCWR 13023</strain>
    </source>
</reference>
<dbReference type="Gene3D" id="3.90.550.10">
    <property type="entry name" value="Spore Coat Polysaccharide Biosynthesis Protein SpsA, Chain A"/>
    <property type="match status" value="1"/>
</dbReference>
<evidence type="ECO:0000313" key="7">
    <source>
        <dbReference type="Proteomes" id="UP001139054"/>
    </source>
</evidence>
<dbReference type="RefSeq" id="WP_237892067.1">
    <property type="nucleotide sequence ID" value="NZ_JAKLTY010000050.1"/>
</dbReference>
<feature type="transmembrane region" description="Helical" evidence="4">
    <location>
        <begin position="305"/>
        <end position="327"/>
    </location>
</feature>
<evidence type="ECO:0000313" key="6">
    <source>
        <dbReference type="EMBL" id="MCG2632846.1"/>
    </source>
</evidence>
<dbReference type="SUPFAM" id="SSF53448">
    <property type="entry name" value="Nucleotide-diphospho-sugar transferases"/>
    <property type="match status" value="1"/>
</dbReference>
<feature type="domain" description="Glycosyltransferase 2-like" evidence="5">
    <location>
        <begin position="55"/>
        <end position="219"/>
    </location>
</feature>
<dbReference type="EMBL" id="JAKLTY010000050">
    <property type="protein sequence ID" value="MCG2632846.1"/>
    <property type="molecule type" value="Genomic_DNA"/>
</dbReference>
<dbReference type="InterPro" id="IPR001173">
    <property type="entry name" value="Glyco_trans_2-like"/>
</dbReference>
<dbReference type="Proteomes" id="UP001139054">
    <property type="component" value="Unassembled WGS sequence"/>
</dbReference>
<accession>A0A9X1RIV4</accession>
<dbReference type="EC" id="2.4.-.-" evidence="6"/>
<name>A0A9X1RIV4_9BRAD</name>
<dbReference type="PANTHER" id="PTHR43630:SF1">
    <property type="entry name" value="POLY-BETA-1,6-N-ACETYL-D-GLUCOSAMINE SYNTHASE"/>
    <property type="match status" value="1"/>
</dbReference>
<organism evidence="6 7">
    <name type="scientific">Bradyrhizobium zhengyangense</name>
    <dbReference type="NCBI Taxonomy" id="2911009"/>
    <lineage>
        <taxon>Bacteria</taxon>
        <taxon>Pseudomonadati</taxon>
        <taxon>Pseudomonadota</taxon>
        <taxon>Alphaproteobacteria</taxon>
        <taxon>Hyphomicrobiales</taxon>
        <taxon>Nitrobacteraceae</taxon>
        <taxon>Bradyrhizobium</taxon>
    </lineage>
</organism>
<feature type="transmembrane region" description="Helical" evidence="4">
    <location>
        <begin position="361"/>
        <end position="380"/>
    </location>
</feature>
<evidence type="ECO:0000256" key="3">
    <source>
        <dbReference type="ARBA" id="ARBA00022679"/>
    </source>
</evidence>
<evidence type="ECO:0000256" key="4">
    <source>
        <dbReference type="SAM" id="Phobius"/>
    </source>
</evidence>
<protein>
    <submittedName>
        <fullName evidence="6">Glycosyltransferase</fullName>
        <ecNumber evidence="6">2.4.-.-</ecNumber>
    </submittedName>
</protein>
<evidence type="ECO:0000259" key="5">
    <source>
        <dbReference type="Pfam" id="PF00535"/>
    </source>
</evidence>
<gene>
    <name evidence="6" type="ORF">L6654_40365</name>
</gene>
<keyword evidence="2 6" id="KW-0328">Glycosyltransferase</keyword>
<keyword evidence="4" id="KW-0472">Membrane</keyword>
<sequence length="416" mass="45695">MFEMLQLVARTDPLQLFLAVLIFDIPRFTLSLISLALFGMRKSGVAPPAADATVSVIIPTFNGGSGLEPTIASLHRQTLRPFEIIVIDDGSTDQTRAVAERARALGLVDMVICHGTRCGRSPVINAGARFARGDLILTVDADTVFEPDAVARLAAAFRDSRVAGASGNIALSNERDSLWTGLQSVEYLMSISAGRSILDVAGAIACLSGACAMYRRDAFLGQGGLDVGPGEDLEFSLRLRRLGYLIRFVPDAWAETDGPASGIGLLRQRARWDRDSLRIRLMMYGELNFFHPLEGLADTLQRLDFIVFDLVPTLALPFYLAYVVLLFGPSAAAFLGAIYLLLLWISFFNLALAFVMFNRSVGFFALGASLIFPFYQGVYLKFARFVSYSSEIIFATSRHDDFVPPRVRRALLKDRI</sequence>
<dbReference type="CDD" id="cd06423">
    <property type="entry name" value="CESA_like"/>
    <property type="match status" value="1"/>
</dbReference>
<dbReference type="GO" id="GO:0016757">
    <property type="term" value="F:glycosyltransferase activity"/>
    <property type="evidence" value="ECO:0007669"/>
    <property type="project" value="UniProtKB-KW"/>
</dbReference>
<keyword evidence="4" id="KW-0812">Transmembrane</keyword>
<comment type="caution">
    <text evidence="6">The sequence shown here is derived from an EMBL/GenBank/DDBJ whole genome shotgun (WGS) entry which is preliminary data.</text>
</comment>
<dbReference type="PANTHER" id="PTHR43630">
    <property type="entry name" value="POLY-BETA-1,6-N-ACETYL-D-GLUCOSAMINE SYNTHASE"/>
    <property type="match status" value="1"/>
</dbReference>